<dbReference type="PROSITE" id="PS51318">
    <property type="entry name" value="TAT"/>
    <property type="match status" value="1"/>
</dbReference>
<evidence type="ECO:0008006" key="2">
    <source>
        <dbReference type="Google" id="ProtNLM"/>
    </source>
</evidence>
<dbReference type="AlphaFoldDB" id="A0A6J4S2C8"/>
<dbReference type="Pfam" id="PF13668">
    <property type="entry name" value="Ferritin_2"/>
    <property type="match status" value="1"/>
</dbReference>
<proteinExistence type="predicted"/>
<dbReference type="InterPro" id="IPR012347">
    <property type="entry name" value="Ferritin-like"/>
</dbReference>
<sequence>MSTHHTPELAEIQIEGTTRAVFLARATLSAGAIVGVGALSPFVSGALAQEGGGDVEILNFALTLEQLETAFYEEALEQVKGLSADVRKLAKELGDNEAEHVKALTAAIESAGGEPGKAPTFTFGDAFADEKTFLKFANILEDTGVSAYNGAAPMIESKEVLAAAGSIVQVEGRHAALIRLQRGKAPAPLAFDKTSTMEEVLEAVGPFIKK</sequence>
<dbReference type="EMBL" id="CADCVR010000037">
    <property type="protein sequence ID" value="CAA9487826.1"/>
    <property type="molecule type" value="Genomic_DNA"/>
</dbReference>
<dbReference type="CDD" id="cd00657">
    <property type="entry name" value="Ferritin_like"/>
    <property type="match status" value="1"/>
</dbReference>
<name>A0A6J4S2C8_9ACTN</name>
<dbReference type="PANTHER" id="PTHR31694">
    <property type="entry name" value="DESICCATION-LIKE PROTEIN"/>
    <property type="match status" value="1"/>
</dbReference>
<gene>
    <name evidence="1" type="ORF">AVDCRST_MAG53-1116</name>
</gene>
<evidence type="ECO:0000313" key="1">
    <source>
        <dbReference type="EMBL" id="CAA9487826.1"/>
    </source>
</evidence>
<dbReference type="Gene3D" id="1.20.1260.10">
    <property type="match status" value="1"/>
</dbReference>
<accession>A0A6J4S2C8</accession>
<dbReference type="InterPro" id="IPR009078">
    <property type="entry name" value="Ferritin-like_SF"/>
</dbReference>
<protein>
    <recommendedName>
        <fullName evidence="2">Ferritin-like domain-containing protein</fullName>
    </recommendedName>
</protein>
<dbReference type="SUPFAM" id="SSF47240">
    <property type="entry name" value="Ferritin-like"/>
    <property type="match status" value="1"/>
</dbReference>
<dbReference type="InterPro" id="IPR006311">
    <property type="entry name" value="TAT_signal"/>
</dbReference>
<dbReference type="InterPro" id="IPR052965">
    <property type="entry name" value="Pigment-catalase-like"/>
</dbReference>
<organism evidence="1">
    <name type="scientific">uncultured Solirubrobacteraceae bacterium</name>
    <dbReference type="NCBI Taxonomy" id="1162706"/>
    <lineage>
        <taxon>Bacteria</taxon>
        <taxon>Bacillati</taxon>
        <taxon>Actinomycetota</taxon>
        <taxon>Thermoleophilia</taxon>
        <taxon>Solirubrobacterales</taxon>
        <taxon>Solirubrobacteraceae</taxon>
        <taxon>environmental samples</taxon>
    </lineage>
</organism>
<dbReference type="PANTHER" id="PTHR31694:SF26">
    <property type="entry name" value="OS05G0151100 PROTEIN"/>
    <property type="match status" value="1"/>
</dbReference>
<reference evidence="1" key="1">
    <citation type="submission" date="2020-02" db="EMBL/GenBank/DDBJ databases">
        <authorList>
            <person name="Meier V. D."/>
        </authorList>
    </citation>
    <scope>NUCLEOTIDE SEQUENCE</scope>
    <source>
        <strain evidence="1">AVDCRST_MAG53</strain>
    </source>
</reference>